<dbReference type="RefSeq" id="WP_248822981.1">
    <property type="nucleotide sequence ID" value="NZ_JALKFT010000001.1"/>
</dbReference>
<dbReference type="Gene3D" id="2.60.40.1890">
    <property type="entry name" value="PCu(A)C copper chaperone"/>
    <property type="match status" value="1"/>
</dbReference>
<keyword evidence="2" id="KW-0812">Transmembrane</keyword>
<dbReference type="Pfam" id="PF04314">
    <property type="entry name" value="PCuAC"/>
    <property type="match status" value="1"/>
</dbReference>
<comment type="caution">
    <text evidence="3">The sequence shown here is derived from an EMBL/GenBank/DDBJ whole genome shotgun (WGS) entry which is preliminary data.</text>
</comment>
<evidence type="ECO:0000313" key="3">
    <source>
        <dbReference type="EMBL" id="MCK9874287.1"/>
    </source>
</evidence>
<protein>
    <recommendedName>
        <fullName evidence="5">Lipoprotein</fullName>
    </recommendedName>
</protein>
<feature type="compositionally biased region" description="Low complexity" evidence="1">
    <location>
        <begin position="183"/>
        <end position="245"/>
    </location>
</feature>
<accession>A0ABT0JSV1</accession>
<dbReference type="EMBL" id="JALKFT010000001">
    <property type="protein sequence ID" value="MCK9874287.1"/>
    <property type="molecule type" value="Genomic_DNA"/>
</dbReference>
<proteinExistence type="predicted"/>
<organism evidence="3 4">
    <name type="scientific">Frankia umida</name>
    <dbReference type="NCBI Taxonomy" id="573489"/>
    <lineage>
        <taxon>Bacteria</taxon>
        <taxon>Bacillati</taxon>
        <taxon>Actinomycetota</taxon>
        <taxon>Actinomycetes</taxon>
        <taxon>Frankiales</taxon>
        <taxon>Frankiaceae</taxon>
        <taxon>Frankia</taxon>
    </lineage>
</organism>
<evidence type="ECO:0000256" key="1">
    <source>
        <dbReference type="SAM" id="MobiDB-lite"/>
    </source>
</evidence>
<feature type="transmembrane region" description="Helical" evidence="2">
    <location>
        <begin position="40"/>
        <end position="61"/>
    </location>
</feature>
<dbReference type="InterPro" id="IPR036182">
    <property type="entry name" value="PCuAC_sf"/>
</dbReference>
<keyword evidence="2" id="KW-0472">Membrane</keyword>
<evidence type="ECO:0000313" key="4">
    <source>
        <dbReference type="Proteomes" id="UP001201873"/>
    </source>
</evidence>
<dbReference type="SUPFAM" id="SSF110087">
    <property type="entry name" value="DR1885-like metal-binding protein"/>
    <property type="match status" value="1"/>
</dbReference>
<evidence type="ECO:0000256" key="2">
    <source>
        <dbReference type="SAM" id="Phobius"/>
    </source>
</evidence>
<dbReference type="InterPro" id="IPR007410">
    <property type="entry name" value="LpqE-like"/>
</dbReference>
<feature type="region of interest" description="Disordered" evidence="1">
    <location>
        <begin position="183"/>
        <end position="253"/>
    </location>
</feature>
<keyword evidence="4" id="KW-1185">Reference proteome</keyword>
<keyword evidence="2" id="KW-1133">Transmembrane helix</keyword>
<gene>
    <name evidence="3" type="ORF">MXD59_00555</name>
</gene>
<sequence length="253" mass="23965">MSRRPGARISSVIAADGAPAPRASADGRGTFRGRMASRRVGVALFASVLGAASLTSCAAGTDALTNYARTTTNSTSGAVGGISLRNVYLAGPADQGGSAPIVSAFFNASDASDTLVSVSSPAAGSGRVSTPAEIPAGGGRVFIADGSAPSLAGFTRNLLIGSQLPITFTFAKAGSITLDVPVEPAAPGAGTEGESAAGGETTATPTSPAPAESAAPGAPAGSAAPSAAAGGSSSSTGGDSGQTATPAPTRTAG</sequence>
<evidence type="ECO:0008006" key="5">
    <source>
        <dbReference type="Google" id="ProtNLM"/>
    </source>
</evidence>
<name>A0ABT0JSV1_9ACTN</name>
<reference evidence="3 4" key="1">
    <citation type="submission" date="2022-04" db="EMBL/GenBank/DDBJ databases">
        <title>Genome diversity in the genus Frankia.</title>
        <authorList>
            <person name="Carlos-Shanley C."/>
            <person name="Hahn D."/>
        </authorList>
    </citation>
    <scope>NUCLEOTIDE SEQUENCE [LARGE SCALE GENOMIC DNA]</scope>
    <source>
        <strain evidence="3 4">Ag45/Mut15</strain>
    </source>
</reference>
<dbReference type="Proteomes" id="UP001201873">
    <property type="component" value="Unassembled WGS sequence"/>
</dbReference>